<evidence type="ECO:0000256" key="6">
    <source>
        <dbReference type="ARBA" id="ARBA00022989"/>
    </source>
</evidence>
<organism evidence="10 11">
    <name type="scientific">Abiotrophia defectiva</name>
    <name type="common">Streptococcus defectivus</name>
    <dbReference type="NCBI Taxonomy" id="46125"/>
    <lineage>
        <taxon>Bacteria</taxon>
        <taxon>Bacillati</taxon>
        <taxon>Bacillota</taxon>
        <taxon>Bacilli</taxon>
        <taxon>Lactobacillales</taxon>
        <taxon>Aerococcaceae</taxon>
        <taxon>Abiotrophia</taxon>
    </lineage>
</organism>
<feature type="transmembrane region" description="Helical" evidence="8">
    <location>
        <begin position="91"/>
        <end position="115"/>
    </location>
</feature>
<dbReference type="EMBL" id="JABZFV010000024">
    <property type="protein sequence ID" value="MBF0934443.1"/>
    <property type="molecule type" value="Genomic_DNA"/>
</dbReference>
<dbReference type="PANTHER" id="PTHR42929:SF1">
    <property type="entry name" value="INNER MEMBRANE ABC TRANSPORTER PERMEASE PROTEIN YDCU-RELATED"/>
    <property type="match status" value="1"/>
</dbReference>
<feature type="transmembrane region" description="Helical" evidence="8">
    <location>
        <begin position="12"/>
        <end position="34"/>
    </location>
</feature>
<sequence>MNRKYNHLYAIPYYLWLGLFVILPLVLVLGSSFFDIHGNFTLANYAEYFSSINYIKMTMNSFIYAGLLTIITLALSYPMAYLLSKTKHRQLWMLLVLLPTWINLLLKAYAFIGLLSQTGSVNQFLTFMGIGPKQLLFTDAAFLLVAGYIELPFMIMPIYNSITEIPHSLMEASSDLGASKWATLRRVVFPLSMPGVRSGIQAVFIPSLSLFMLTRLIGGNRVITLGTAVEQHFMVTQNRGMGSTIGVVLMVLMVLVMYLTRDRKDKGAMTHE</sequence>
<evidence type="ECO:0000259" key="9">
    <source>
        <dbReference type="PROSITE" id="PS50928"/>
    </source>
</evidence>
<dbReference type="PANTHER" id="PTHR42929">
    <property type="entry name" value="INNER MEMBRANE ABC TRANSPORTER PERMEASE PROTEIN YDCU-RELATED-RELATED"/>
    <property type="match status" value="1"/>
</dbReference>
<keyword evidence="4" id="KW-1003">Cell membrane</keyword>
<evidence type="ECO:0000313" key="11">
    <source>
        <dbReference type="Proteomes" id="UP000757900"/>
    </source>
</evidence>
<reference evidence="10" key="1">
    <citation type="submission" date="2020-04" db="EMBL/GenBank/DDBJ databases">
        <title>Deep metagenomics examines the oral microbiome during advanced dental caries in children, revealing novel taxa and co-occurrences with host molecules.</title>
        <authorList>
            <person name="Baker J.L."/>
            <person name="Morton J.T."/>
            <person name="Dinis M."/>
            <person name="Alvarez R."/>
            <person name="Tran N.C."/>
            <person name="Knight R."/>
            <person name="Edlund A."/>
        </authorList>
    </citation>
    <scope>NUCLEOTIDE SEQUENCE</scope>
    <source>
        <strain evidence="10">JCVI_23_bin.16</strain>
    </source>
</reference>
<keyword evidence="7 8" id="KW-0472">Membrane</keyword>
<dbReference type="InterPro" id="IPR000515">
    <property type="entry name" value="MetI-like"/>
</dbReference>
<keyword evidence="6 8" id="KW-1133">Transmembrane helix</keyword>
<dbReference type="GO" id="GO:0055085">
    <property type="term" value="P:transmembrane transport"/>
    <property type="evidence" value="ECO:0007669"/>
    <property type="project" value="InterPro"/>
</dbReference>
<dbReference type="AlphaFoldDB" id="A0A929QS77"/>
<dbReference type="PROSITE" id="PS50928">
    <property type="entry name" value="ABC_TM1"/>
    <property type="match status" value="1"/>
</dbReference>
<evidence type="ECO:0000256" key="5">
    <source>
        <dbReference type="ARBA" id="ARBA00022692"/>
    </source>
</evidence>
<evidence type="ECO:0000313" key="10">
    <source>
        <dbReference type="EMBL" id="MBF0934443.1"/>
    </source>
</evidence>
<evidence type="ECO:0000256" key="7">
    <source>
        <dbReference type="ARBA" id="ARBA00023136"/>
    </source>
</evidence>
<dbReference type="CDD" id="cd06261">
    <property type="entry name" value="TM_PBP2"/>
    <property type="match status" value="1"/>
</dbReference>
<feature type="transmembrane region" description="Helical" evidence="8">
    <location>
        <begin position="238"/>
        <end position="259"/>
    </location>
</feature>
<evidence type="ECO:0000256" key="3">
    <source>
        <dbReference type="ARBA" id="ARBA00022448"/>
    </source>
</evidence>
<evidence type="ECO:0000256" key="8">
    <source>
        <dbReference type="RuleBase" id="RU363032"/>
    </source>
</evidence>
<proteinExistence type="inferred from homology"/>
<dbReference type="InterPro" id="IPR035906">
    <property type="entry name" value="MetI-like_sf"/>
</dbReference>
<dbReference type="GeneID" id="84816576"/>
<gene>
    <name evidence="10" type="ORF">HXK00_02220</name>
</gene>
<feature type="transmembrane region" description="Helical" evidence="8">
    <location>
        <begin position="135"/>
        <end position="159"/>
    </location>
</feature>
<evidence type="ECO:0000256" key="1">
    <source>
        <dbReference type="ARBA" id="ARBA00004651"/>
    </source>
</evidence>
<comment type="subcellular location">
    <subcellularLocation>
        <location evidence="1 8">Cell membrane</location>
        <topology evidence="1 8">Multi-pass membrane protein</topology>
    </subcellularLocation>
</comment>
<dbReference type="Proteomes" id="UP000757900">
    <property type="component" value="Unassembled WGS sequence"/>
</dbReference>
<comment type="caution">
    <text evidence="10">The sequence shown here is derived from an EMBL/GenBank/DDBJ whole genome shotgun (WGS) entry which is preliminary data.</text>
</comment>
<protein>
    <submittedName>
        <fullName evidence="10">ABC transporter permease</fullName>
    </submittedName>
</protein>
<feature type="transmembrane region" description="Helical" evidence="8">
    <location>
        <begin position="62"/>
        <end position="84"/>
    </location>
</feature>
<keyword evidence="5 8" id="KW-0812">Transmembrane</keyword>
<evidence type="ECO:0000256" key="2">
    <source>
        <dbReference type="ARBA" id="ARBA00007069"/>
    </source>
</evidence>
<name>A0A929QS77_ABIDE</name>
<keyword evidence="3 8" id="KW-0813">Transport</keyword>
<feature type="domain" description="ABC transmembrane type-1" evidence="9">
    <location>
        <begin position="58"/>
        <end position="260"/>
    </location>
</feature>
<accession>A0A929QS77</accession>
<evidence type="ECO:0000256" key="4">
    <source>
        <dbReference type="ARBA" id="ARBA00022475"/>
    </source>
</evidence>
<feature type="transmembrane region" description="Helical" evidence="8">
    <location>
        <begin position="199"/>
        <end position="218"/>
    </location>
</feature>
<dbReference type="RefSeq" id="WP_023391131.1">
    <property type="nucleotide sequence ID" value="NZ_CAJPUI010000002.1"/>
</dbReference>
<dbReference type="SUPFAM" id="SSF161098">
    <property type="entry name" value="MetI-like"/>
    <property type="match status" value="1"/>
</dbReference>
<comment type="similarity">
    <text evidence="2">Belongs to the binding-protein-dependent transport system permease family. CysTW subfamily.</text>
</comment>
<dbReference type="Gene3D" id="1.10.3720.10">
    <property type="entry name" value="MetI-like"/>
    <property type="match status" value="1"/>
</dbReference>
<dbReference type="GO" id="GO:0005886">
    <property type="term" value="C:plasma membrane"/>
    <property type="evidence" value="ECO:0007669"/>
    <property type="project" value="UniProtKB-SubCell"/>
</dbReference>
<dbReference type="Pfam" id="PF00528">
    <property type="entry name" value="BPD_transp_1"/>
    <property type="match status" value="1"/>
</dbReference>